<evidence type="ECO:0000256" key="1">
    <source>
        <dbReference type="ARBA" id="ARBA00004651"/>
    </source>
</evidence>
<keyword evidence="2" id="KW-1003">Cell membrane</keyword>
<keyword evidence="3 6" id="KW-0812">Transmembrane</keyword>
<dbReference type="RefSeq" id="WP_082785297.1">
    <property type="nucleotide sequence ID" value="NZ_BSNT01000019.1"/>
</dbReference>
<feature type="transmembrane region" description="Helical" evidence="6">
    <location>
        <begin position="291"/>
        <end position="312"/>
    </location>
</feature>
<keyword evidence="5 6" id="KW-0472">Membrane</keyword>
<evidence type="ECO:0000256" key="2">
    <source>
        <dbReference type="ARBA" id="ARBA00022475"/>
    </source>
</evidence>
<evidence type="ECO:0000259" key="7">
    <source>
        <dbReference type="PROSITE" id="PS50850"/>
    </source>
</evidence>
<protein>
    <submittedName>
        <fullName evidence="8">MFS transporter</fullName>
    </submittedName>
</protein>
<dbReference type="CDD" id="cd17324">
    <property type="entry name" value="MFS_NepI_like"/>
    <property type="match status" value="1"/>
</dbReference>
<feature type="transmembrane region" description="Helical" evidence="6">
    <location>
        <begin position="127"/>
        <end position="145"/>
    </location>
</feature>
<dbReference type="SUPFAM" id="SSF103473">
    <property type="entry name" value="MFS general substrate transporter"/>
    <property type="match status" value="1"/>
</dbReference>
<evidence type="ECO:0000256" key="3">
    <source>
        <dbReference type="ARBA" id="ARBA00022692"/>
    </source>
</evidence>
<sequence length="419" mass="42988">MAEGDFIPRDRVITMVREIMLFKTLPTQTIIGLCALFACTFTALTSEVAPVGLLIDMAQAFHIAEGQAGLAVSAFALMVALGAVPLTILTVAVDRKKLMLLSLGGYILSNLIVALAPTFLILCAGRAVGGVAHALLMSIVSAYAARLVPANMTGRAISFVYGGTSLGAILGVPGAAAIGHFASWRIAMFVMTGLAVLLAICIAFFLPPVAPTGTGSAQLPSIGSRKAMRVFLVVVAIDALFFVAHNLLYTYVTPLLLLHGLPKAALSVALLLTGVVSISGLWAAGQVVDRWPAAGLLGGGLAMLVGMGLMSGHIVTGWVAVASVGLWCTGYSAIIPFVMSGAIRARATRPDVAGAAINGASNLGILLGSALGGQILTWSGFNILTPLAVGVALAAILLAVFSPDAFPRILHPHEDDASS</sequence>
<gene>
    <name evidence="8" type="ORF">GCM10010937_10860</name>
</gene>
<evidence type="ECO:0000313" key="9">
    <source>
        <dbReference type="Proteomes" id="UP001156613"/>
    </source>
</evidence>
<feature type="transmembrane region" description="Helical" evidence="6">
    <location>
        <begin position="318"/>
        <end position="343"/>
    </location>
</feature>
<feature type="transmembrane region" description="Helical" evidence="6">
    <location>
        <begin position="157"/>
        <end position="178"/>
    </location>
</feature>
<feature type="domain" description="Major facilitator superfamily (MFS) profile" evidence="7">
    <location>
        <begin position="31"/>
        <end position="406"/>
    </location>
</feature>
<name>A0ABQ5WHG0_GLUJA</name>
<evidence type="ECO:0000256" key="4">
    <source>
        <dbReference type="ARBA" id="ARBA00022989"/>
    </source>
</evidence>
<keyword evidence="4 6" id="KW-1133">Transmembrane helix</keyword>
<reference evidence="9" key="1">
    <citation type="journal article" date="2019" name="Int. J. Syst. Evol. Microbiol.">
        <title>The Global Catalogue of Microorganisms (GCM) 10K type strain sequencing project: providing services to taxonomists for standard genome sequencing and annotation.</title>
        <authorList>
            <consortium name="The Broad Institute Genomics Platform"/>
            <consortium name="The Broad Institute Genome Sequencing Center for Infectious Disease"/>
            <person name="Wu L."/>
            <person name="Ma J."/>
        </authorList>
    </citation>
    <scope>NUCLEOTIDE SEQUENCE [LARGE SCALE GENOMIC DNA]</scope>
    <source>
        <strain evidence="9">NBRC 3271</strain>
    </source>
</reference>
<dbReference type="Proteomes" id="UP001156613">
    <property type="component" value="Unassembled WGS sequence"/>
</dbReference>
<dbReference type="PANTHER" id="PTHR43124:SF3">
    <property type="entry name" value="CHLORAMPHENICOL EFFLUX PUMP RV0191"/>
    <property type="match status" value="1"/>
</dbReference>
<dbReference type="InterPro" id="IPR050189">
    <property type="entry name" value="MFS_Efflux_Transporters"/>
</dbReference>
<feature type="transmembrane region" description="Helical" evidence="6">
    <location>
        <begin position="264"/>
        <end position="284"/>
    </location>
</feature>
<dbReference type="Pfam" id="PF07690">
    <property type="entry name" value="MFS_1"/>
    <property type="match status" value="1"/>
</dbReference>
<dbReference type="InterPro" id="IPR011701">
    <property type="entry name" value="MFS"/>
</dbReference>
<dbReference type="InterPro" id="IPR036259">
    <property type="entry name" value="MFS_trans_sf"/>
</dbReference>
<feature type="transmembrane region" description="Helical" evidence="6">
    <location>
        <begin position="355"/>
        <end position="377"/>
    </location>
</feature>
<feature type="transmembrane region" description="Helical" evidence="6">
    <location>
        <begin position="184"/>
        <end position="209"/>
    </location>
</feature>
<evidence type="ECO:0000256" key="6">
    <source>
        <dbReference type="SAM" id="Phobius"/>
    </source>
</evidence>
<comment type="caution">
    <text evidence="8">The sequence shown here is derived from an EMBL/GenBank/DDBJ whole genome shotgun (WGS) entry which is preliminary data.</text>
</comment>
<comment type="subcellular location">
    <subcellularLocation>
        <location evidence="1">Cell membrane</location>
        <topology evidence="1">Multi-pass membrane protein</topology>
    </subcellularLocation>
</comment>
<dbReference type="InterPro" id="IPR020846">
    <property type="entry name" value="MFS_dom"/>
</dbReference>
<feature type="transmembrane region" description="Helical" evidence="6">
    <location>
        <begin position="30"/>
        <end position="55"/>
    </location>
</feature>
<proteinExistence type="predicted"/>
<feature type="transmembrane region" description="Helical" evidence="6">
    <location>
        <begin position="98"/>
        <end position="121"/>
    </location>
</feature>
<feature type="transmembrane region" description="Helical" evidence="6">
    <location>
        <begin position="383"/>
        <end position="401"/>
    </location>
</feature>
<organism evidence="8 9">
    <name type="scientific">Gluconobacter japonicus</name>
    <dbReference type="NCBI Taxonomy" id="376620"/>
    <lineage>
        <taxon>Bacteria</taxon>
        <taxon>Pseudomonadati</taxon>
        <taxon>Pseudomonadota</taxon>
        <taxon>Alphaproteobacteria</taxon>
        <taxon>Acetobacterales</taxon>
        <taxon>Acetobacteraceae</taxon>
        <taxon>Gluconobacter</taxon>
    </lineage>
</organism>
<evidence type="ECO:0000313" key="8">
    <source>
        <dbReference type="EMBL" id="GLQ59283.1"/>
    </source>
</evidence>
<dbReference type="PANTHER" id="PTHR43124">
    <property type="entry name" value="PURINE EFFLUX PUMP PBUE"/>
    <property type="match status" value="1"/>
</dbReference>
<evidence type="ECO:0000256" key="5">
    <source>
        <dbReference type="ARBA" id="ARBA00023136"/>
    </source>
</evidence>
<feature type="transmembrane region" description="Helical" evidence="6">
    <location>
        <begin position="230"/>
        <end position="252"/>
    </location>
</feature>
<feature type="transmembrane region" description="Helical" evidence="6">
    <location>
        <begin position="67"/>
        <end position="91"/>
    </location>
</feature>
<keyword evidence="9" id="KW-1185">Reference proteome</keyword>
<dbReference type="PROSITE" id="PS50850">
    <property type="entry name" value="MFS"/>
    <property type="match status" value="1"/>
</dbReference>
<dbReference type="Gene3D" id="1.20.1250.20">
    <property type="entry name" value="MFS general substrate transporter like domains"/>
    <property type="match status" value="1"/>
</dbReference>
<dbReference type="EMBL" id="BSNT01000019">
    <property type="protein sequence ID" value="GLQ59283.1"/>
    <property type="molecule type" value="Genomic_DNA"/>
</dbReference>
<accession>A0ABQ5WHG0</accession>